<evidence type="ECO:0000256" key="1">
    <source>
        <dbReference type="ARBA" id="ARBA00022737"/>
    </source>
</evidence>
<sequence>MLGIDILRGYISLDASHDSYLAESKAKCLEGTRAQYIQDITTWTTSLDQMEQRQLLWMYGAAGVGKSAVAKSCAIEAEAHGVLGASFFFSRDYGVVNPVLFFPTIAYQLSAKIPAYRAIIDASIQKDVTILRKGLGIQLNELILKPFRELEERDERPSQKVVFVDGLDECNDEPAQAKIVELVTKAIVDFEDGHRLSPLLWAFSSRPESHIHAVFSKHFSSPVFWRVELPVSRDYDADIILYFRHKLQLPDPARQVGLSSMGPRASTWPSDEELDILVRLVAGLFIYAATIVRFIMDPKALSPQRQFLEVRRLYERQENHSGVTLELDAFYSLLMSQIPSKQLLIVQQFLLINHEISRNTWQQTPQRPDIPTKSPSKEIVQQGIRIPANILGLTMQELENCFSRLRSVLAFRLPKNSRSSYSCPESTMIYFYHASFLEFLLSKSRSGEYWIKDQRHYAAIAVRGLRLFNDMFMMNGISPNEKIQRLRRLLPLFPDATNNQVQCFMVSNEFLYEFLCNHVLGWCIRSGLDTDTVQELRAVDLANLRRPLMCISNEDLKSLSKELQSIIGMSRQTRWKIPEPIYMASELPMTKRPGDSVPLEAAWAYIAPVLYCNGLQLSQDEWKDWRSYIWDICEDPGSSRYAYIHSQITLHYSSHMEDVFSHMESIDLDDLSDLELIDYYTYEWLEYYFRLKFFCVRVDVPRTITRAALRPWKKFVTHLQGDNRRLTNAALGVLQQKRNQDILPHFSLRPRPSDLSPFTSFRVGVLEVFVRSLEEILSTSDPGPPFPTQDEFLQATETYYDTQYVFSPEKPLLANLEYVNDCLNMELHNLSFLGLSCKKDWIAGIMKAATEALLRHHWAEVYSLFEEALIHTICLSTVKLIQDISRYSPQATSKLQELMERLD</sequence>
<reference evidence="3" key="1">
    <citation type="submission" date="2022-07" db="EMBL/GenBank/DDBJ databases">
        <title>Genome Sequence of Leucocoprinus birnbaumii.</title>
        <authorList>
            <person name="Buettner E."/>
        </authorList>
    </citation>
    <scope>NUCLEOTIDE SEQUENCE</scope>
    <source>
        <strain evidence="3">VT141</strain>
    </source>
</reference>
<comment type="caution">
    <text evidence="3">The sequence shown here is derived from an EMBL/GenBank/DDBJ whole genome shotgun (WGS) entry which is preliminary data.</text>
</comment>
<proteinExistence type="predicted"/>
<dbReference type="Gene3D" id="3.40.50.300">
    <property type="entry name" value="P-loop containing nucleotide triphosphate hydrolases"/>
    <property type="match status" value="1"/>
</dbReference>
<dbReference type="Pfam" id="PF24883">
    <property type="entry name" value="NPHP3_N"/>
    <property type="match status" value="1"/>
</dbReference>
<evidence type="ECO:0000259" key="2">
    <source>
        <dbReference type="Pfam" id="PF24883"/>
    </source>
</evidence>
<gene>
    <name evidence="3" type="ORF">NP233_g12450</name>
</gene>
<evidence type="ECO:0000313" key="3">
    <source>
        <dbReference type="EMBL" id="KAJ3554291.1"/>
    </source>
</evidence>
<name>A0AAD5VFN5_9AGAR</name>
<dbReference type="SUPFAM" id="SSF52540">
    <property type="entry name" value="P-loop containing nucleoside triphosphate hydrolases"/>
    <property type="match status" value="1"/>
</dbReference>
<feature type="domain" description="Nephrocystin 3-like N-terminal" evidence="2">
    <location>
        <begin position="42"/>
        <end position="187"/>
    </location>
</feature>
<organism evidence="3 4">
    <name type="scientific">Leucocoprinus birnbaumii</name>
    <dbReference type="NCBI Taxonomy" id="56174"/>
    <lineage>
        <taxon>Eukaryota</taxon>
        <taxon>Fungi</taxon>
        <taxon>Dikarya</taxon>
        <taxon>Basidiomycota</taxon>
        <taxon>Agaricomycotina</taxon>
        <taxon>Agaricomycetes</taxon>
        <taxon>Agaricomycetidae</taxon>
        <taxon>Agaricales</taxon>
        <taxon>Agaricineae</taxon>
        <taxon>Agaricaceae</taxon>
        <taxon>Leucocoprinus</taxon>
    </lineage>
</organism>
<evidence type="ECO:0000313" key="4">
    <source>
        <dbReference type="Proteomes" id="UP001213000"/>
    </source>
</evidence>
<keyword evidence="4" id="KW-1185">Reference proteome</keyword>
<dbReference type="AlphaFoldDB" id="A0AAD5VFN5"/>
<dbReference type="PANTHER" id="PTHR10039:SF14">
    <property type="entry name" value="NACHT DOMAIN-CONTAINING PROTEIN"/>
    <property type="match status" value="1"/>
</dbReference>
<accession>A0AAD5VFN5</accession>
<keyword evidence="1" id="KW-0677">Repeat</keyword>
<dbReference type="EMBL" id="JANIEX010001806">
    <property type="protein sequence ID" value="KAJ3554291.1"/>
    <property type="molecule type" value="Genomic_DNA"/>
</dbReference>
<dbReference type="InterPro" id="IPR056884">
    <property type="entry name" value="NPHP3-like_N"/>
</dbReference>
<protein>
    <recommendedName>
        <fullName evidence="2">Nephrocystin 3-like N-terminal domain-containing protein</fullName>
    </recommendedName>
</protein>
<dbReference type="InterPro" id="IPR027417">
    <property type="entry name" value="P-loop_NTPase"/>
</dbReference>
<dbReference type="Proteomes" id="UP001213000">
    <property type="component" value="Unassembled WGS sequence"/>
</dbReference>
<dbReference type="PANTHER" id="PTHR10039">
    <property type="entry name" value="AMELOGENIN"/>
    <property type="match status" value="1"/>
</dbReference>